<dbReference type="PROSITE" id="PS01278">
    <property type="entry name" value="MTTASE_RADICAL"/>
    <property type="match status" value="1"/>
</dbReference>
<comment type="cofactor">
    <cofactor evidence="1">
        <name>[4Fe-4S] cluster</name>
        <dbReference type="ChEBI" id="CHEBI:49883"/>
    </cofactor>
</comment>
<dbReference type="SMART" id="SM00729">
    <property type="entry name" value="Elp3"/>
    <property type="match status" value="1"/>
</dbReference>
<dbReference type="GO" id="GO:0046872">
    <property type="term" value="F:metal ion binding"/>
    <property type="evidence" value="ECO:0007669"/>
    <property type="project" value="UniProtKB-KW"/>
</dbReference>
<name>A0A143DCH6_9PROT</name>
<dbReference type="InterPro" id="IPR006467">
    <property type="entry name" value="MiaB-like_bact"/>
</dbReference>
<feature type="domain" description="MTTase N-terminal" evidence="8">
    <location>
        <begin position="17"/>
        <end position="120"/>
    </location>
</feature>
<evidence type="ECO:0000259" key="9">
    <source>
        <dbReference type="PROSITE" id="PS51918"/>
    </source>
</evidence>
<dbReference type="InterPro" id="IPR038135">
    <property type="entry name" value="Methylthiotransferase_N_sf"/>
</dbReference>
<dbReference type="InterPro" id="IPR006638">
    <property type="entry name" value="Elp3/MiaA/NifB-like_rSAM"/>
</dbReference>
<dbReference type="AlphaFoldDB" id="A0A143DCH6"/>
<gene>
    <name evidence="10" type="ORF">AY555_03605</name>
</gene>
<dbReference type="InterPro" id="IPR007197">
    <property type="entry name" value="rSAM"/>
</dbReference>
<dbReference type="SFLD" id="SFLDG01061">
    <property type="entry name" value="methylthiotransferase"/>
    <property type="match status" value="1"/>
</dbReference>
<keyword evidence="2" id="KW-0004">4Fe-4S</keyword>
<dbReference type="KEGG" id="hjo:AY555_03605"/>
<dbReference type="EMBL" id="CP014525">
    <property type="protein sequence ID" value="AMW34422.1"/>
    <property type="molecule type" value="Genomic_DNA"/>
</dbReference>
<evidence type="ECO:0000256" key="6">
    <source>
        <dbReference type="ARBA" id="ARBA00023004"/>
    </source>
</evidence>
<dbReference type="OrthoDB" id="9805215at2"/>
<reference evidence="10 11" key="1">
    <citation type="submission" date="2016-02" db="EMBL/GenBank/DDBJ databases">
        <title>Complete Genome of H5569, the type strain of the newly described species Haematospirillium jordaniae.</title>
        <authorList>
            <person name="Nicholson A.C."/>
            <person name="Humrighouse B.W."/>
            <person name="Loparov V."/>
            <person name="McQuiston J.R."/>
        </authorList>
    </citation>
    <scope>NUCLEOTIDE SEQUENCE [LARGE SCALE GENOMIC DNA]</scope>
    <source>
        <strain evidence="10 11">H5569</strain>
    </source>
</reference>
<keyword evidence="11" id="KW-1185">Reference proteome</keyword>
<dbReference type="InterPro" id="IPR013848">
    <property type="entry name" value="Methylthiotransferase_N"/>
</dbReference>
<accession>A0A143DCH6</accession>
<dbReference type="PANTHER" id="PTHR11918">
    <property type="entry name" value="RADICAL SAM PROTEINS"/>
    <property type="match status" value="1"/>
</dbReference>
<dbReference type="Pfam" id="PF00919">
    <property type="entry name" value="UPF0004"/>
    <property type="match status" value="1"/>
</dbReference>
<dbReference type="Gene3D" id="3.80.30.20">
    <property type="entry name" value="tm_1862 like domain"/>
    <property type="match status" value="1"/>
</dbReference>
<dbReference type="Gene3D" id="3.40.50.12160">
    <property type="entry name" value="Methylthiotransferase, N-terminal domain"/>
    <property type="match status" value="1"/>
</dbReference>
<evidence type="ECO:0000256" key="4">
    <source>
        <dbReference type="ARBA" id="ARBA00022691"/>
    </source>
</evidence>
<dbReference type="Proteomes" id="UP000076066">
    <property type="component" value="Chromosome"/>
</dbReference>
<keyword evidence="4" id="KW-0949">S-adenosyl-L-methionine</keyword>
<protein>
    <submittedName>
        <fullName evidence="10">tRNA (N(6)-L-threonylcarbamoyladenosine(37)-C(2))-methylthiotransferase MtaB</fullName>
    </submittedName>
</protein>
<evidence type="ECO:0000256" key="7">
    <source>
        <dbReference type="ARBA" id="ARBA00023014"/>
    </source>
</evidence>
<dbReference type="CDD" id="cd01335">
    <property type="entry name" value="Radical_SAM"/>
    <property type="match status" value="1"/>
</dbReference>
<keyword evidence="7" id="KW-0411">Iron-sulfur</keyword>
<evidence type="ECO:0000313" key="10">
    <source>
        <dbReference type="EMBL" id="AMW34422.1"/>
    </source>
</evidence>
<dbReference type="GeneID" id="53316234"/>
<dbReference type="SFLD" id="SFLDG01082">
    <property type="entry name" value="B12-binding_domain_containing"/>
    <property type="match status" value="1"/>
</dbReference>
<dbReference type="NCBIfam" id="TIGR01579">
    <property type="entry name" value="MiaB-like-C"/>
    <property type="match status" value="1"/>
</dbReference>
<sequence>MTESLAVDVSRAVDSRDEPHLVTFGCRMNTYESEVMREHARAAGLGNTVIVNTCAVTREAERQARQAIRRLRRENPGARIVVTGCAAQLDPDSFAKMPEVDRVLGNAEKLKAENWRFGANQPVLVDDIMTVRETAGHLLGGFEGRDRAFIQVQQGCDHRCTFCIIPFARGPNRSVALGPIVEQVQQLVNKGYQEIVLTGVDITAYGQDLPGKPPLGQMVRRLLQLVPDLPRLRLTSLDPVEIDPDLVDLFGSEPRLLPHVHLSVQAGDDMILKRMKRRHLRQDVLDVCALLRSRRPDVVFGADLIAGFPTETEPMFDNTLRLVEEAGLTYLHVFPYSVRPGTPAARMPAVPSDVIRARAARLREAGASALSSFLEKQVGRTLSVLFETETSGHSAEYAQVRVATPVQPGVIHAVRIISSSGVGLEGTIV</sequence>
<dbReference type="InterPro" id="IPR005839">
    <property type="entry name" value="Methylthiotransferase"/>
</dbReference>
<feature type="domain" description="Radical SAM core" evidence="9">
    <location>
        <begin position="142"/>
        <end position="374"/>
    </location>
</feature>
<dbReference type="RefSeq" id="WP_066133572.1">
    <property type="nucleotide sequence ID" value="NZ_CP014525.1"/>
</dbReference>
<evidence type="ECO:0000256" key="5">
    <source>
        <dbReference type="ARBA" id="ARBA00022723"/>
    </source>
</evidence>
<dbReference type="InterPro" id="IPR020612">
    <property type="entry name" value="Methylthiotransferase_CS"/>
</dbReference>
<dbReference type="GO" id="GO:0051539">
    <property type="term" value="F:4 iron, 4 sulfur cluster binding"/>
    <property type="evidence" value="ECO:0007669"/>
    <property type="project" value="UniProtKB-KW"/>
</dbReference>
<keyword evidence="6" id="KW-0408">Iron</keyword>
<keyword evidence="3 10" id="KW-0808">Transferase</keyword>
<evidence type="ECO:0000313" key="11">
    <source>
        <dbReference type="Proteomes" id="UP000076066"/>
    </source>
</evidence>
<proteinExistence type="predicted"/>
<dbReference type="PROSITE" id="PS51449">
    <property type="entry name" value="MTTASE_N"/>
    <property type="match status" value="1"/>
</dbReference>
<dbReference type="InterPro" id="IPR058240">
    <property type="entry name" value="rSAM_sf"/>
</dbReference>
<dbReference type="PANTHER" id="PTHR11918:SF45">
    <property type="entry name" value="THREONYLCARBAMOYLADENOSINE TRNA METHYLTHIOTRANSFERASE"/>
    <property type="match status" value="1"/>
</dbReference>
<evidence type="ECO:0000256" key="2">
    <source>
        <dbReference type="ARBA" id="ARBA00022485"/>
    </source>
</evidence>
<dbReference type="GO" id="GO:0035598">
    <property type="term" value="F:tRNA (N(6)-L-threonylcarbamoyladenosine(37)-C(2))-methylthiotransferase activity"/>
    <property type="evidence" value="ECO:0007669"/>
    <property type="project" value="TreeGrafter"/>
</dbReference>
<evidence type="ECO:0000259" key="8">
    <source>
        <dbReference type="PROSITE" id="PS51449"/>
    </source>
</evidence>
<dbReference type="PROSITE" id="PS51918">
    <property type="entry name" value="RADICAL_SAM"/>
    <property type="match status" value="1"/>
</dbReference>
<dbReference type="InterPro" id="IPR023404">
    <property type="entry name" value="rSAM_horseshoe"/>
</dbReference>
<dbReference type="STRING" id="1549855.AY555_03605"/>
<evidence type="ECO:0000256" key="3">
    <source>
        <dbReference type="ARBA" id="ARBA00022679"/>
    </source>
</evidence>
<organism evidence="10 11">
    <name type="scientific">Haematospirillum jordaniae</name>
    <dbReference type="NCBI Taxonomy" id="1549855"/>
    <lineage>
        <taxon>Bacteria</taxon>
        <taxon>Pseudomonadati</taxon>
        <taxon>Pseudomonadota</taxon>
        <taxon>Alphaproteobacteria</taxon>
        <taxon>Rhodospirillales</taxon>
        <taxon>Novispirillaceae</taxon>
        <taxon>Haematospirillum</taxon>
    </lineage>
</organism>
<dbReference type="Pfam" id="PF04055">
    <property type="entry name" value="Radical_SAM"/>
    <property type="match status" value="1"/>
</dbReference>
<evidence type="ECO:0000256" key="1">
    <source>
        <dbReference type="ARBA" id="ARBA00001966"/>
    </source>
</evidence>
<dbReference type="SFLD" id="SFLDS00029">
    <property type="entry name" value="Radical_SAM"/>
    <property type="match status" value="2"/>
</dbReference>
<dbReference type="NCBIfam" id="TIGR00089">
    <property type="entry name" value="MiaB/RimO family radical SAM methylthiotransferase"/>
    <property type="match status" value="1"/>
</dbReference>
<keyword evidence="5" id="KW-0479">Metal-binding</keyword>
<dbReference type="SUPFAM" id="SSF102114">
    <property type="entry name" value="Radical SAM enzymes"/>
    <property type="match status" value="1"/>
</dbReference>